<evidence type="ECO:0000313" key="2">
    <source>
        <dbReference type="Proteomes" id="UP000305948"/>
    </source>
</evidence>
<dbReference type="EMBL" id="ML213515">
    <property type="protein sequence ID" value="TFK49832.1"/>
    <property type="molecule type" value="Genomic_DNA"/>
</dbReference>
<organism evidence="1 2">
    <name type="scientific">Heliocybe sulcata</name>
    <dbReference type="NCBI Taxonomy" id="5364"/>
    <lineage>
        <taxon>Eukaryota</taxon>
        <taxon>Fungi</taxon>
        <taxon>Dikarya</taxon>
        <taxon>Basidiomycota</taxon>
        <taxon>Agaricomycotina</taxon>
        <taxon>Agaricomycetes</taxon>
        <taxon>Gloeophyllales</taxon>
        <taxon>Gloeophyllaceae</taxon>
        <taxon>Heliocybe</taxon>
    </lineage>
</organism>
<gene>
    <name evidence="1" type="ORF">OE88DRAFT_1736798</name>
</gene>
<accession>A0A5C3MY60</accession>
<keyword evidence="2" id="KW-1185">Reference proteome</keyword>
<dbReference type="InterPro" id="IPR032675">
    <property type="entry name" value="LRR_dom_sf"/>
</dbReference>
<name>A0A5C3MY60_9AGAM</name>
<reference evidence="1 2" key="1">
    <citation type="journal article" date="2019" name="Nat. Ecol. Evol.">
        <title>Megaphylogeny resolves global patterns of mushroom evolution.</title>
        <authorList>
            <person name="Varga T."/>
            <person name="Krizsan K."/>
            <person name="Foldi C."/>
            <person name="Dima B."/>
            <person name="Sanchez-Garcia M."/>
            <person name="Sanchez-Ramirez S."/>
            <person name="Szollosi G.J."/>
            <person name="Szarkandi J.G."/>
            <person name="Papp V."/>
            <person name="Albert L."/>
            <person name="Andreopoulos W."/>
            <person name="Angelini C."/>
            <person name="Antonin V."/>
            <person name="Barry K.W."/>
            <person name="Bougher N.L."/>
            <person name="Buchanan P."/>
            <person name="Buyck B."/>
            <person name="Bense V."/>
            <person name="Catcheside P."/>
            <person name="Chovatia M."/>
            <person name="Cooper J."/>
            <person name="Damon W."/>
            <person name="Desjardin D."/>
            <person name="Finy P."/>
            <person name="Geml J."/>
            <person name="Haridas S."/>
            <person name="Hughes K."/>
            <person name="Justo A."/>
            <person name="Karasinski D."/>
            <person name="Kautmanova I."/>
            <person name="Kiss B."/>
            <person name="Kocsube S."/>
            <person name="Kotiranta H."/>
            <person name="LaButti K.M."/>
            <person name="Lechner B.E."/>
            <person name="Liimatainen K."/>
            <person name="Lipzen A."/>
            <person name="Lukacs Z."/>
            <person name="Mihaltcheva S."/>
            <person name="Morgado L.N."/>
            <person name="Niskanen T."/>
            <person name="Noordeloos M.E."/>
            <person name="Ohm R.A."/>
            <person name="Ortiz-Santana B."/>
            <person name="Ovrebo C."/>
            <person name="Racz N."/>
            <person name="Riley R."/>
            <person name="Savchenko A."/>
            <person name="Shiryaev A."/>
            <person name="Soop K."/>
            <person name="Spirin V."/>
            <person name="Szebenyi C."/>
            <person name="Tomsovsky M."/>
            <person name="Tulloss R.E."/>
            <person name="Uehling J."/>
            <person name="Grigoriev I.V."/>
            <person name="Vagvolgyi C."/>
            <person name="Papp T."/>
            <person name="Martin F.M."/>
            <person name="Miettinen O."/>
            <person name="Hibbett D.S."/>
            <person name="Nagy L.G."/>
        </authorList>
    </citation>
    <scope>NUCLEOTIDE SEQUENCE [LARGE SCALE GENOMIC DNA]</scope>
    <source>
        <strain evidence="1 2">OMC1185</strain>
    </source>
</reference>
<evidence type="ECO:0000313" key="1">
    <source>
        <dbReference type="EMBL" id="TFK49832.1"/>
    </source>
</evidence>
<dbReference type="AlphaFoldDB" id="A0A5C3MY60"/>
<sequence>MTKLRDLSLTVRGLCPQEVDEAAMLSHFDSPELRTLELRDFPWAAVRPALRDGLEELTLASDPWEVIHTEELLAALAGMPHLRKLHIDGWYQTVVVKDVHPVILPRLESLTSSRALGMEDLTSLTFISTPVLRHLHLEFAWLDASEMNAALSKIEHLLRAAAMNCRPCTARFCLCNAKELHITFRNDPTRRRLSSEGIHVRLPLGEAYQSLSIIAEMMGAAFQSFKSLEVVDGADISFSGYWQKICTKFSHIRNLHLEGSTIKLLPYGLDSKKETYCPVFKNLEVLSLRNVLFGKTNFLHELERSLERHREANRTNNPTLESGVQLHVIITKGQQLLLKDVQALRELGAKVMWDDEECGVE</sequence>
<dbReference type="SUPFAM" id="SSF52058">
    <property type="entry name" value="L domain-like"/>
    <property type="match status" value="1"/>
</dbReference>
<dbReference type="Gene3D" id="3.80.10.10">
    <property type="entry name" value="Ribonuclease Inhibitor"/>
    <property type="match status" value="1"/>
</dbReference>
<dbReference type="Proteomes" id="UP000305948">
    <property type="component" value="Unassembled WGS sequence"/>
</dbReference>
<protein>
    <recommendedName>
        <fullName evidence="3">F-box domain-containing protein</fullName>
    </recommendedName>
</protein>
<proteinExistence type="predicted"/>
<evidence type="ECO:0008006" key="3">
    <source>
        <dbReference type="Google" id="ProtNLM"/>
    </source>
</evidence>